<dbReference type="SUPFAM" id="SSF52794">
    <property type="entry name" value="PTS system IIB component-like"/>
    <property type="match status" value="1"/>
</dbReference>
<feature type="transmembrane region" description="Helical" evidence="25">
    <location>
        <begin position="21"/>
        <end position="43"/>
    </location>
</feature>
<keyword evidence="9" id="KW-0813">Transport</keyword>
<comment type="function">
    <text evidence="2">The phosphoenolpyruvate-dependent sugar phosphotransferase system (sugar PTS), a major carbohydrate active transport system, catalyzes the phosphorylation of incoming sugar substrates concomitantly with their translocation across the cell membrane. The enzyme II CmtAB PTS system is involved in D-mannitol transport.</text>
</comment>
<evidence type="ECO:0000259" key="27">
    <source>
        <dbReference type="PROSITE" id="PS51099"/>
    </source>
</evidence>
<keyword evidence="12" id="KW-0597">Phosphoprotein</keyword>
<feature type="domain" description="PTS EIIB type-2" evidence="27">
    <location>
        <begin position="381"/>
        <end position="475"/>
    </location>
</feature>
<evidence type="ECO:0000256" key="3">
    <source>
        <dbReference type="ARBA" id="ARBA00004429"/>
    </source>
</evidence>
<keyword evidence="14" id="KW-0808">Transferase</keyword>
<keyword evidence="19 25" id="KW-0472">Membrane</keyword>
<comment type="subunit">
    <text evidence="4">Homodimer.</text>
</comment>
<evidence type="ECO:0000256" key="22">
    <source>
        <dbReference type="ARBA" id="ARBA00030956"/>
    </source>
</evidence>
<evidence type="ECO:0000256" key="18">
    <source>
        <dbReference type="ARBA" id="ARBA00022989"/>
    </source>
</evidence>
<accession>A0A5D4MAP2</accession>
<feature type="transmembrane region" description="Helical" evidence="25">
    <location>
        <begin position="313"/>
        <end position="337"/>
    </location>
</feature>
<dbReference type="Pfam" id="PF00359">
    <property type="entry name" value="PTS_EIIA_2"/>
    <property type="match status" value="1"/>
</dbReference>
<gene>
    <name evidence="29" type="ORF">FZC84_16795</name>
</gene>
<dbReference type="PANTHER" id="PTHR30181">
    <property type="entry name" value="MANNITOL PERMEASE IIC COMPONENT"/>
    <property type="match status" value="1"/>
</dbReference>
<evidence type="ECO:0000256" key="6">
    <source>
        <dbReference type="ARBA" id="ARBA00014783"/>
    </source>
</evidence>
<dbReference type="InterPro" id="IPR004718">
    <property type="entry name" value="PTS_IIC_mtl"/>
</dbReference>
<dbReference type="GO" id="GO:0016301">
    <property type="term" value="F:kinase activity"/>
    <property type="evidence" value="ECO:0007669"/>
    <property type="project" value="UniProtKB-KW"/>
</dbReference>
<dbReference type="Proteomes" id="UP000325182">
    <property type="component" value="Unassembled WGS sequence"/>
</dbReference>
<protein>
    <recommendedName>
        <fullName evidence="6">Mannitol-specific phosphotransferase enzyme IIA component</fullName>
        <ecNumber evidence="5">2.7.1.197</ecNumber>
    </recommendedName>
    <alternativeName>
        <fullName evidence="22">EIIA</fullName>
    </alternativeName>
    <alternativeName>
        <fullName evidence="24">EIICB-Mtl</fullName>
    </alternativeName>
    <alternativeName>
        <fullName evidence="21">EIICBA-Mtl</fullName>
    </alternativeName>
    <alternativeName>
        <fullName evidence="23">EIII</fullName>
    </alternativeName>
    <alternativeName>
        <fullName evidence="20">PTS system mannitol-specific EIIA component</fullName>
    </alternativeName>
    <alternativeName>
        <fullName evidence="8">PTS system mannitol-specific EIICB component</fullName>
    </alternativeName>
    <alternativeName>
        <fullName evidence="7">PTS system mannitol-specific EIICBA component</fullName>
    </alternativeName>
</protein>
<dbReference type="InterPro" id="IPR013011">
    <property type="entry name" value="PTS_EIIB_2"/>
</dbReference>
<evidence type="ECO:0000256" key="15">
    <source>
        <dbReference type="ARBA" id="ARBA00022683"/>
    </source>
</evidence>
<dbReference type="EC" id="2.7.1.197" evidence="5"/>
<organism evidence="29 30">
    <name type="scientific">Rossellomorea vietnamensis</name>
    <dbReference type="NCBI Taxonomy" id="218284"/>
    <lineage>
        <taxon>Bacteria</taxon>
        <taxon>Bacillati</taxon>
        <taxon>Bacillota</taxon>
        <taxon>Bacilli</taxon>
        <taxon>Bacillales</taxon>
        <taxon>Bacillaceae</taxon>
        <taxon>Rossellomorea</taxon>
    </lineage>
</organism>
<dbReference type="RefSeq" id="WP_148954605.1">
    <property type="nucleotide sequence ID" value="NZ_VTEG01000014.1"/>
</dbReference>
<comment type="subcellular location">
    <subcellularLocation>
        <location evidence="3">Cell inner membrane</location>
        <topology evidence="3">Multi-pass membrane protein</topology>
    </subcellularLocation>
</comment>
<evidence type="ECO:0000256" key="25">
    <source>
        <dbReference type="SAM" id="Phobius"/>
    </source>
</evidence>
<feature type="domain" description="PTS EIIA type-2" evidence="26">
    <location>
        <begin position="498"/>
        <end position="637"/>
    </location>
</feature>
<dbReference type="GO" id="GO:0022872">
    <property type="term" value="F:protein-N(PI)-phosphohistidine-mannitol phosphotransferase system transmembrane transporter activity"/>
    <property type="evidence" value="ECO:0007669"/>
    <property type="project" value="InterPro"/>
</dbReference>
<comment type="catalytic activity">
    <reaction evidence="1">
        <text>D-mannitol(out) + N(pros)-phospho-L-histidyl-[protein] = D-mannitol 1-phosphate(in) + L-histidyl-[protein]</text>
        <dbReference type="Rhea" id="RHEA:33363"/>
        <dbReference type="Rhea" id="RHEA-COMP:9745"/>
        <dbReference type="Rhea" id="RHEA-COMP:9746"/>
        <dbReference type="ChEBI" id="CHEBI:16899"/>
        <dbReference type="ChEBI" id="CHEBI:29979"/>
        <dbReference type="ChEBI" id="CHEBI:61381"/>
        <dbReference type="ChEBI" id="CHEBI:64837"/>
        <dbReference type="EC" id="2.7.1.197"/>
    </reaction>
</comment>
<dbReference type="InterPro" id="IPR016152">
    <property type="entry name" value="PTrfase/Anion_transptr"/>
</dbReference>
<dbReference type="PROSITE" id="PS51094">
    <property type="entry name" value="PTS_EIIA_TYPE_2"/>
    <property type="match status" value="1"/>
</dbReference>
<dbReference type="InterPro" id="IPR050893">
    <property type="entry name" value="Sugar_PTS"/>
</dbReference>
<keyword evidence="13" id="KW-0762">Sugar transport</keyword>
<evidence type="ECO:0000256" key="11">
    <source>
        <dbReference type="ARBA" id="ARBA00022519"/>
    </source>
</evidence>
<keyword evidence="15" id="KW-0598">Phosphotransferase system</keyword>
<sequence length="637" mass="67166">MAQSNIKVRVQKFGNFLSSMVLPNIGAFIAWGLITALFIPTGFIPNESLANLVGPMVTYLLPLLIGYTGGKLIYDQRGGVVGAIATMGVIVGAPDTPMFLGAMLMGPLGGYVIKKFDEMIEGKIKSGFEMLVNNFSAGILGAILAILAYLGVGPAVDAFTEVLVTGVDWLVEAGLLPLTSILIEPGKILFLNNAINHGILSPIGLEQSESTGKSILFLLEANPGPGIGVLLAFMLFGRGTAKQSASGAGIIHFFGGIHEIYFPYILMKPMLFLSVILGGMSGVFTLVLLGGGLSAPASPGSIIAITAVTPNDGMVYVANYAAILVAAAVSFAVSAVIMKTSKTSDEDINEATKKMEQMKGKKSSVAGHVSENKGTLPEEVNKIVFACDAGMGSSAMGASLLRKKVKEAGLDVSVTNTAISSIPADAQVVITQEKLTPRAVNKLPGAYHISVDNFLSSPEYDKLIASLQDGVTEEQAELVEESETEAVGTEPNADNDDDLLLEENIFIGKEFSNKEEAIRFAGEVLVKAGYVEDSYVDAMIEREGITTTYMGNNVAIPHGTEEAKKAVNKSGFTVIQVPNGVDFDGEQAKLIFGIAGKDGTHLEILSGIAVICSEQENVDQMVKAKTAKELKDIINSK</sequence>
<evidence type="ECO:0000259" key="26">
    <source>
        <dbReference type="PROSITE" id="PS51094"/>
    </source>
</evidence>
<dbReference type="AlphaFoldDB" id="A0A5D4MAP2"/>
<evidence type="ECO:0000256" key="14">
    <source>
        <dbReference type="ARBA" id="ARBA00022679"/>
    </source>
</evidence>
<feature type="transmembrane region" description="Helical" evidence="25">
    <location>
        <begin position="74"/>
        <end position="91"/>
    </location>
</feature>
<dbReference type="GO" id="GO:0009401">
    <property type="term" value="P:phosphoenolpyruvate-dependent sugar phosphotransferase system"/>
    <property type="evidence" value="ECO:0007669"/>
    <property type="project" value="UniProtKB-KW"/>
</dbReference>
<evidence type="ECO:0000256" key="9">
    <source>
        <dbReference type="ARBA" id="ARBA00022448"/>
    </source>
</evidence>
<feature type="transmembrane region" description="Helical" evidence="25">
    <location>
        <begin position="49"/>
        <end position="67"/>
    </location>
</feature>
<evidence type="ECO:0000256" key="24">
    <source>
        <dbReference type="ARBA" id="ARBA00033349"/>
    </source>
</evidence>
<evidence type="ECO:0000256" key="7">
    <source>
        <dbReference type="ARBA" id="ARBA00015039"/>
    </source>
</evidence>
<dbReference type="NCBIfam" id="TIGR00851">
    <property type="entry name" value="mtlA"/>
    <property type="match status" value="1"/>
</dbReference>
<evidence type="ECO:0000256" key="1">
    <source>
        <dbReference type="ARBA" id="ARBA00001655"/>
    </source>
</evidence>
<dbReference type="CDD" id="cd00211">
    <property type="entry name" value="PTS_IIA_fru"/>
    <property type="match status" value="1"/>
</dbReference>
<dbReference type="CDD" id="cd05567">
    <property type="entry name" value="PTS_IIB_mannitol"/>
    <property type="match status" value="1"/>
</dbReference>
<dbReference type="Pfam" id="PF02378">
    <property type="entry name" value="PTS_EIIC"/>
    <property type="match status" value="1"/>
</dbReference>
<keyword evidence="16 25" id="KW-0812">Transmembrane</keyword>
<evidence type="ECO:0000313" key="29">
    <source>
        <dbReference type="EMBL" id="TYR98040.1"/>
    </source>
</evidence>
<dbReference type="InterPro" id="IPR002178">
    <property type="entry name" value="PTS_EIIA_type-2_dom"/>
</dbReference>
<dbReference type="InterPro" id="IPR003352">
    <property type="entry name" value="PTS_EIIC"/>
</dbReference>
<dbReference type="InterPro" id="IPR013014">
    <property type="entry name" value="PTS_EIIC_2"/>
</dbReference>
<proteinExistence type="predicted"/>
<dbReference type="SUPFAM" id="SSF55804">
    <property type="entry name" value="Phoshotransferase/anion transport protein"/>
    <property type="match status" value="1"/>
</dbReference>
<keyword evidence="11" id="KW-0997">Cell inner membrane</keyword>
<evidence type="ECO:0000256" key="5">
    <source>
        <dbReference type="ARBA" id="ARBA00011909"/>
    </source>
</evidence>
<dbReference type="InterPro" id="IPR036095">
    <property type="entry name" value="PTS_EIIB-like_sf"/>
</dbReference>
<evidence type="ECO:0000256" key="19">
    <source>
        <dbReference type="ARBA" id="ARBA00023136"/>
    </source>
</evidence>
<dbReference type="Gene3D" id="3.40.930.10">
    <property type="entry name" value="Mannitol-specific EII, Chain A"/>
    <property type="match status" value="1"/>
</dbReference>
<dbReference type="InterPro" id="IPR003501">
    <property type="entry name" value="PTS_EIIB_2/3"/>
</dbReference>
<dbReference type="EMBL" id="VTEG01000014">
    <property type="protein sequence ID" value="TYR98040.1"/>
    <property type="molecule type" value="Genomic_DNA"/>
</dbReference>
<feature type="transmembrane region" description="Helical" evidence="25">
    <location>
        <begin position="215"/>
        <end position="236"/>
    </location>
</feature>
<evidence type="ECO:0000256" key="23">
    <source>
        <dbReference type="ARBA" id="ARBA00030962"/>
    </source>
</evidence>
<keyword evidence="17" id="KW-0418">Kinase</keyword>
<dbReference type="Gene3D" id="3.40.50.2300">
    <property type="match status" value="1"/>
</dbReference>
<dbReference type="GO" id="GO:0090563">
    <property type="term" value="F:protein-phosphocysteine-sugar phosphotransferase activity"/>
    <property type="evidence" value="ECO:0007669"/>
    <property type="project" value="TreeGrafter"/>
</dbReference>
<evidence type="ECO:0000256" key="4">
    <source>
        <dbReference type="ARBA" id="ARBA00011738"/>
    </source>
</evidence>
<name>A0A5D4MAP2_9BACI</name>
<dbReference type="PROSITE" id="PS51104">
    <property type="entry name" value="PTS_EIIC_TYPE_2"/>
    <property type="match status" value="1"/>
</dbReference>
<dbReference type="PANTHER" id="PTHR30181:SF2">
    <property type="entry name" value="PTS SYSTEM MANNITOL-SPECIFIC EIICBA COMPONENT"/>
    <property type="match status" value="1"/>
</dbReference>
<evidence type="ECO:0000256" key="12">
    <source>
        <dbReference type="ARBA" id="ARBA00022553"/>
    </source>
</evidence>
<evidence type="ECO:0000256" key="17">
    <source>
        <dbReference type="ARBA" id="ARBA00022777"/>
    </source>
</evidence>
<dbReference type="InterPro" id="IPR029503">
    <property type="entry name" value="PTS_EIIB_mannitol"/>
</dbReference>
<dbReference type="Pfam" id="PF02302">
    <property type="entry name" value="PTS_IIB"/>
    <property type="match status" value="1"/>
</dbReference>
<evidence type="ECO:0000259" key="28">
    <source>
        <dbReference type="PROSITE" id="PS51104"/>
    </source>
</evidence>
<dbReference type="NCBIfam" id="NF011663">
    <property type="entry name" value="PRK15083.1"/>
    <property type="match status" value="1"/>
</dbReference>
<keyword evidence="10" id="KW-1003">Cell membrane</keyword>
<evidence type="ECO:0000256" key="21">
    <source>
        <dbReference type="ARBA" id="ARBA00030684"/>
    </source>
</evidence>
<feature type="transmembrane region" description="Helical" evidence="25">
    <location>
        <begin position="134"/>
        <end position="152"/>
    </location>
</feature>
<dbReference type="PROSITE" id="PS51099">
    <property type="entry name" value="PTS_EIIB_TYPE_2"/>
    <property type="match status" value="1"/>
</dbReference>
<evidence type="ECO:0000256" key="16">
    <source>
        <dbReference type="ARBA" id="ARBA00022692"/>
    </source>
</evidence>
<reference evidence="29 30" key="1">
    <citation type="submission" date="2019-08" db="EMBL/GenBank/DDBJ databases">
        <title>Bacillus genomes from the desert of Cuatro Cienegas, Coahuila.</title>
        <authorList>
            <person name="Olmedo-Alvarez G."/>
        </authorList>
    </citation>
    <scope>NUCLEOTIDE SEQUENCE [LARGE SCALE GENOMIC DNA]</scope>
    <source>
        <strain evidence="29 30">CH128b_4D</strain>
    </source>
</reference>
<evidence type="ECO:0000256" key="20">
    <source>
        <dbReference type="ARBA" id="ARBA00029908"/>
    </source>
</evidence>
<dbReference type="GO" id="GO:0005886">
    <property type="term" value="C:plasma membrane"/>
    <property type="evidence" value="ECO:0007669"/>
    <property type="project" value="UniProtKB-SubCell"/>
</dbReference>
<evidence type="ECO:0000256" key="8">
    <source>
        <dbReference type="ARBA" id="ARBA00021825"/>
    </source>
</evidence>
<evidence type="ECO:0000256" key="13">
    <source>
        <dbReference type="ARBA" id="ARBA00022597"/>
    </source>
</evidence>
<comment type="caution">
    <text evidence="29">The sequence shown here is derived from an EMBL/GenBank/DDBJ whole genome shotgun (WGS) entry which is preliminary data.</text>
</comment>
<evidence type="ECO:0000256" key="10">
    <source>
        <dbReference type="ARBA" id="ARBA00022475"/>
    </source>
</evidence>
<keyword evidence="18 25" id="KW-1133">Transmembrane helix</keyword>
<dbReference type="PROSITE" id="PS00372">
    <property type="entry name" value="PTS_EIIA_TYPE_2_HIS"/>
    <property type="match status" value="1"/>
</dbReference>
<feature type="transmembrane region" description="Helical" evidence="25">
    <location>
        <begin position="271"/>
        <end position="293"/>
    </location>
</feature>
<evidence type="ECO:0000313" key="30">
    <source>
        <dbReference type="Proteomes" id="UP000325182"/>
    </source>
</evidence>
<feature type="domain" description="PTS EIIC type-2" evidence="28">
    <location>
        <begin position="13"/>
        <end position="347"/>
    </location>
</feature>
<evidence type="ECO:0000256" key="2">
    <source>
        <dbReference type="ARBA" id="ARBA00002434"/>
    </source>
</evidence>